<dbReference type="CTD" id="81572"/>
<dbReference type="AlphaFoldDB" id="H3AAI6"/>
<dbReference type="InterPro" id="IPR030482">
    <property type="entry name" value="PDRG1"/>
</dbReference>
<evidence type="ECO:0000256" key="3">
    <source>
        <dbReference type="ARBA" id="ARBA00008045"/>
    </source>
</evidence>
<keyword evidence="5" id="KW-0963">Cytoplasm</keyword>
<evidence type="ECO:0000313" key="9">
    <source>
        <dbReference type="Ensembl" id="ENSLACP00000006657.1"/>
    </source>
</evidence>
<dbReference type="GeneID" id="102357662"/>
<dbReference type="Pfam" id="PF01920">
    <property type="entry name" value="Prefoldin_2"/>
    <property type="match status" value="1"/>
</dbReference>
<organism evidence="9 10">
    <name type="scientific">Latimeria chalumnae</name>
    <name type="common">Coelacanth</name>
    <dbReference type="NCBI Taxonomy" id="7897"/>
    <lineage>
        <taxon>Eukaryota</taxon>
        <taxon>Metazoa</taxon>
        <taxon>Chordata</taxon>
        <taxon>Craniata</taxon>
        <taxon>Vertebrata</taxon>
        <taxon>Euteleostomi</taxon>
        <taxon>Coelacanthiformes</taxon>
        <taxon>Coelacanthidae</taxon>
        <taxon>Latimeria</taxon>
    </lineage>
</organism>
<feature type="region of interest" description="Disordered" evidence="8">
    <location>
        <begin position="1"/>
        <end position="25"/>
    </location>
</feature>
<dbReference type="PANTHER" id="PTHR21162:SF0">
    <property type="entry name" value="P53 AND DNA DAMAGE-REGULATED PROTEIN 1"/>
    <property type="match status" value="1"/>
</dbReference>
<dbReference type="GO" id="GO:0051082">
    <property type="term" value="F:unfolded protein binding"/>
    <property type="evidence" value="ECO:0007669"/>
    <property type="project" value="InterPro"/>
</dbReference>
<comment type="similarity">
    <text evidence="3">Belongs to the prefoldin subunit beta family.</text>
</comment>
<evidence type="ECO:0000256" key="8">
    <source>
        <dbReference type="SAM" id="MobiDB-lite"/>
    </source>
</evidence>
<dbReference type="GO" id="GO:0006457">
    <property type="term" value="P:protein folding"/>
    <property type="evidence" value="ECO:0007669"/>
    <property type="project" value="InterPro"/>
</dbReference>
<dbReference type="SUPFAM" id="SSF46579">
    <property type="entry name" value="Prefoldin"/>
    <property type="match status" value="1"/>
</dbReference>
<dbReference type="GO" id="GO:0016272">
    <property type="term" value="C:prefoldin complex"/>
    <property type="evidence" value="ECO:0007669"/>
    <property type="project" value="InterPro"/>
</dbReference>
<dbReference type="CDD" id="cd22860">
    <property type="entry name" value="PDRG1"/>
    <property type="match status" value="1"/>
</dbReference>
<dbReference type="PANTHER" id="PTHR21162">
    <property type="entry name" value="P53 AND DNA DAMAGE-REGULATED PROTEIN"/>
    <property type="match status" value="1"/>
</dbReference>
<keyword evidence="10" id="KW-1185">Reference proteome</keyword>
<dbReference type="EMBL" id="AFYH01199076">
    <property type="status" value="NOT_ANNOTATED_CDS"/>
    <property type="molecule type" value="Genomic_DNA"/>
</dbReference>
<dbReference type="InterPro" id="IPR002777">
    <property type="entry name" value="PFD_beta-like"/>
</dbReference>
<dbReference type="RefSeq" id="XP_006008755.1">
    <property type="nucleotide sequence ID" value="XM_006008693.3"/>
</dbReference>
<dbReference type="Proteomes" id="UP000008672">
    <property type="component" value="Unassembled WGS sequence"/>
</dbReference>
<comment type="subcellular location">
    <subcellularLocation>
        <location evidence="2">Cytoplasm</location>
    </subcellularLocation>
</comment>
<dbReference type="GO" id="GO:0005737">
    <property type="term" value="C:cytoplasm"/>
    <property type="evidence" value="ECO:0007669"/>
    <property type="project" value="UniProtKB-SubCell"/>
</dbReference>
<dbReference type="FunCoup" id="H3AAI6">
    <property type="interactions" value="58"/>
</dbReference>
<keyword evidence="6" id="KW-0143">Chaperone</keyword>
<evidence type="ECO:0000256" key="4">
    <source>
        <dbReference type="ARBA" id="ARBA00016313"/>
    </source>
</evidence>
<dbReference type="Bgee" id="ENSLACG00000005905">
    <property type="expression patterns" value="Expressed in pectoral fin and 6 other cell types or tissues"/>
</dbReference>
<evidence type="ECO:0000256" key="5">
    <source>
        <dbReference type="ARBA" id="ARBA00022490"/>
    </source>
</evidence>
<reference evidence="10" key="1">
    <citation type="submission" date="2011-08" db="EMBL/GenBank/DDBJ databases">
        <title>The draft genome of Latimeria chalumnae.</title>
        <authorList>
            <person name="Di Palma F."/>
            <person name="Alfoldi J."/>
            <person name="Johnson J."/>
            <person name="Berlin A."/>
            <person name="Gnerre S."/>
            <person name="Jaffe D."/>
            <person name="MacCallum I."/>
            <person name="Young S."/>
            <person name="Walker B.J."/>
            <person name="Lander E."/>
            <person name="Lindblad-Toh K."/>
        </authorList>
    </citation>
    <scope>NUCLEOTIDE SEQUENCE [LARGE SCALE GENOMIC DNA]</scope>
    <source>
        <strain evidence="10">Wild caught</strain>
    </source>
</reference>
<dbReference type="STRING" id="7897.ENSLACP00000006657"/>
<evidence type="ECO:0000313" key="10">
    <source>
        <dbReference type="Proteomes" id="UP000008672"/>
    </source>
</evidence>
<dbReference type="OrthoDB" id="20282at2759"/>
<comment type="function">
    <text evidence="1">May play a role in chaperone-mediated protein folding.</text>
</comment>
<protein>
    <recommendedName>
        <fullName evidence="4">p53 and DNA damage-regulated protein 1</fullName>
    </recommendedName>
</protein>
<dbReference type="GeneTree" id="ENSGT00390000013253"/>
<dbReference type="Ensembl" id="ENSLACT00000006711.1">
    <property type="protein sequence ID" value="ENSLACP00000006657.1"/>
    <property type="gene ID" value="ENSLACG00000005905.1"/>
</dbReference>
<evidence type="ECO:0000256" key="6">
    <source>
        <dbReference type="ARBA" id="ARBA00023186"/>
    </source>
</evidence>
<dbReference type="KEGG" id="lcm:102357662"/>
<dbReference type="EMBL" id="AFYH01199077">
    <property type="status" value="NOT_ANNOTATED_CDS"/>
    <property type="molecule type" value="Genomic_DNA"/>
</dbReference>
<evidence type="ECO:0000256" key="2">
    <source>
        <dbReference type="ARBA" id="ARBA00004496"/>
    </source>
</evidence>
<proteinExistence type="inferred from homology"/>
<name>H3AAI6_LATCH</name>
<dbReference type="EMBL" id="AFYH01199078">
    <property type="status" value="NOT_ANNOTATED_CDS"/>
    <property type="molecule type" value="Genomic_DNA"/>
</dbReference>
<dbReference type="OMA" id="DEKAMVC"/>
<dbReference type="HOGENOM" id="CLU_132161_0_0_1"/>
<accession>H3AAI6</accession>
<sequence>MAGAWGQPERKAGSSAARSEPERVAVAMARDPDTVLRYLGDLEGLAEEILAHKQQIVDLDVKRNRNREALRALQNDASRPDKVMVCFGNMFIKFPRTMTKDMIQKDQEQLDKEIDTLRRGLKVKVNRLYEAQGKPEVKGFNLTALSREEMQAVTQILRC</sequence>
<dbReference type="EMBL" id="AFYH01199079">
    <property type="status" value="NOT_ANNOTATED_CDS"/>
    <property type="molecule type" value="Genomic_DNA"/>
</dbReference>
<reference evidence="9" key="2">
    <citation type="submission" date="2025-08" db="UniProtKB">
        <authorList>
            <consortium name="Ensembl"/>
        </authorList>
    </citation>
    <scope>IDENTIFICATION</scope>
</reference>
<dbReference type="eggNOG" id="ENOG502S6V9">
    <property type="taxonomic scope" value="Eukaryota"/>
</dbReference>
<comment type="subunit">
    <text evidence="7">Component of the PAQosome complex which is responsible for the biogenesis of several protein complexes and which consists of R2TP complex members RUVBL1, RUVBL2, RPAP3 and PIH1D1, URI complex members PFDN2, PFDN6, PDRG1, UXT and URI1 as well as ASDURF, POLR2E and DNAAF10/WDR92.</text>
</comment>
<reference evidence="9" key="3">
    <citation type="submission" date="2025-09" db="UniProtKB">
        <authorList>
            <consortium name="Ensembl"/>
        </authorList>
    </citation>
    <scope>IDENTIFICATION</scope>
</reference>
<dbReference type="InParanoid" id="H3AAI6"/>
<gene>
    <name evidence="9" type="primary">PDRG1</name>
</gene>
<evidence type="ECO:0000256" key="1">
    <source>
        <dbReference type="ARBA" id="ARBA00003581"/>
    </source>
</evidence>
<evidence type="ECO:0000256" key="7">
    <source>
        <dbReference type="ARBA" id="ARBA00026022"/>
    </source>
</evidence>